<dbReference type="Proteomes" id="UP000258127">
    <property type="component" value="Chromosome"/>
</dbReference>
<dbReference type="NCBIfam" id="TIGR03696">
    <property type="entry name" value="Rhs_assc_core"/>
    <property type="match status" value="1"/>
</dbReference>
<dbReference type="Gene3D" id="2.180.10.10">
    <property type="entry name" value="RHS repeat-associated core"/>
    <property type="match status" value="1"/>
</dbReference>
<evidence type="ECO:0000313" key="2">
    <source>
        <dbReference type="Proteomes" id="UP000258127"/>
    </source>
</evidence>
<dbReference type="InterPro" id="IPR022385">
    <property type="entry name" value="Rhs_assc_core"/>
</dbReference>
<accession>A0AAI8K8C1</accession>
<name>A0AAI8K8C1_9PSED</name>
<proteinExistence type="predicted"/>
<dbReference type="InterPro" id="IPR050708">
    <property type="entry name" value="T6SS_VgrG/RHS"/>
</dbReference>
<dbReference type="AlphaFoldDB" id="A0AAI8K8C1"/>
<protein>
    <submittedName>
        <fullName evidence="1">RHS repeat protein</fullName>
    </submittedName>
</protein>
<sequence length="988" mass="108961">MQSTPWLRLARMRMSIGGRSMTCSAPLVAHNTPRVQVFAGRLTVREIVYHRHDRSLERTDQRVTCHGYDRRGVLERSVDPRLAKSGRVNFTFANDLVGRPVRAERADAGICVALADILGRPLVRFSAIAADADGRDDCGQVVVRSLAYETPGSPGRLVSITDTQAGGDPRIVQRFVYGGGSASECASNLAGRCVGRYDGAGLALLEGAALTGTPIAFTRRLLEHGDDEQTTAHWRGETASDWDRALESVEFAYTTCAVVDACAAVSSVTDAAGNRQRVACDIAGHLKAAWLSRKGAPEREIVRSLSYLACGAKASELHGNGVLTQYFHDPTTRRQTGRRIERPAAHARGMKVLQDVRYTFDPVGNLVGELDMTDVASFWRNQKVVPKKTYRYDSLYQLVSASGREHAQGEAAPGLSKDCQVGASDQTLLTCYSRDFTYDAAGNLMRTVHLSPASSRCYVVGMMVSDRSNRAVLDTMASSPAEAQAAFTASGHQAMLLPNQPLLWTSNGELRHVVSVQREQSQQDDSEHYRYDGDSQRITKINTQWASASRRRQRVIYLPGLELRRTVSNARVEEELQILKVGGGGYAQVRLLYWSNAAPPGLQNDQLRYSYDTPLGSSILEIDGDGRLISHEDYYPYGGTAFCLARNKLEANYKTLGHGGKERDVTGLYYYGQRYYQPWAGRWLSADPAGAVDGLNLYCRVRNNPVTRRDDDGLQSFESEFGPNFSALDKVIDFPEIFKAAPEGVVLKGNVSEHSLGRLRLKVYWQREVPAYQPLPSEQVIGALGDDGRGQLGPDAQRARTLGVTEQFAKDLTRSSYTVIEGGQEKPLGEHTIDQLFTRQQKEIVSTLAHQAHAAELAVLSYGIEAAGGTFDEQGQFRASWVQAPGADPEHIIEKPSPSDRSLIVRSRQIFSLKYTETEQLAADLSLTAEQISVLRVDRQGGEITYHYQDAHPTIQKLQISYVTPVAPVSTKRSLASKIKFWRSSSKQ</sequence>
<dbReference type="Pfam" id="PF18807">
    <property type="entry name" value="TTc_toxin_rep"/>
    <property type="match status" value="1"/>
</dbReference>
<reference evidence="1 2" key="1">
    <citation type="submission" date="2018-08" db="EMBL/GenBank/DDBJ databases">
        <authorList>
            <person name="Lee Y."/>
            <person name="Kakembo D."/>
        </authorList>
    </citation>
    <scope>NUCLEOTIDE SEQUENCE [LARGE SCALE GENOMIC DNA]</scope>
    <source>
        <strain evidence="1 2">JBCS1880</strain>
    </source>
</reference>
<dbReference type="PANTHER" id="PTHR32305">
    <property type="match status" value="1"/>
</dbReference>
<dbReference type="PANTHER" id="PTHR32305:SF15">
    <property type="entry name" value="PROTEIN RHSA-RELATED"/>
    <property type="match status" value="1"/>
</dbReference>
<gene>
    <name evidence="1" type="ORF">DZC75_01790</name>
</gene>
<evidence type="ECO:0000313" key="1">
    <source>
        <dbReference type="EMBL" id="AXO86799.1"/>
    </source>
</evidence>
<organism evidence="1 2">
    <name type="scientific">Pseudomonas parafulva</name>
    <dbReference type="NCBI Taxonomy" id="157782"/>
    <lineage>
        <taxon>Bacteria</taxon>
        <taxon>Pseudomonadati</taxon>
        <taxon>Pseudomonadota</taxon>
        <taxon>Gammaproteobacteria</taxon>
        <taxon>Pseudomonadales</taxon>
        <taxon>Pseudomonadaceae</taxon>
        <taxon>Pseudomonas</taxon>
    </lineage>
</organism>
<dbReference type="EMBL" id="CP031641">
    <property type="protein sequence ID" value="AXO86799.1"/>
    <property type="molecule type" value="Genomic_DNA"/>
</dbReference>
<dbReference type="InterPro" id="IPR041508">
    <property type="entry name" value="TcC-like_repeat"/>
</dbReference>
<keyword evidence="2" id="KW-1185">Reference proteome</keyword>